<protein>
    <submittedName>
        <fullName evidence="1">Uncharacterized protein</fullName>
    </submittedName>
</protein>
<name>A0AAE9HG60_9CAUD</name>
<sequence>MENGIVESEDKLSESDLMVDSAGLNALLGFLEKQYEGPKGVLKGYILMRVLCAKIESLEGFEELKDMEVDFE</sequence>
<keyword evidence="2" id="KW-1185">Reference proteome</keyword>
<evidence type="ECO:0000313" key="2">
    <source>
        <dbReference type="Proteomes" id="UP000831536"/>
    </source>
</evidence>
<dbReference type="EMBL" id="ON169972">
    <property type="protein sequence ID" value="UPW35935.1"/>
    <property type="molecule type" value="Genomic_DNA"/>
</dbReference>
<gene>
    <name evidence="1" type="ORF">EM_150</name>
</gene>
<evidence type="ECO:0000313" key="1">
    <source>
        <dbReference type="EMBL" id="UPW35935.1"/>
    </source>
</evidence>
<organism evidence="1 2">
    <name type="scientific">Pseudomonas phage EM</name>
    <dbReference type="NCBI Taxonomy" id="2936914"/>
    <lineage>
        <taxon>Viruses</taxon>
        <taxon>Duplodnaviria</taxon>
        <taxon>Heunggongvirae</taxon>
        <taxon>Uroviricota</taxon>
        <taxon>Caudoviricetes</taxon>
        <taxon>Vandenendeviridae</taxon>
        <taxon>Skurskavirinae</taxon>
        <taxon>Baldwinvirus</taxon>
        <taxon>Baldwinvirus EM</taxon>
    </lineage>
</organism>
<accession>A0AAE9HG60</accession>
<reference evidence="1" key="1">
    <citation type="journal article" date="2022" name="J. Appl. Microbiol.">
        <title>Bacteriophage-Antibiotic Combinations Against Multidrug-Resistant Pseudomonas aeruginosa.</title>
        <authorList>
            <person name="Holger D."/>
            <person name="Lev K.L."/>
            <person name="Kebriaei R."/>
            <person name="Morrisette T."/>
            <person name="Shah R."/>
            <person name="Alexander J."/>
            <person name="Lehman S.M."/>
            <person name="Rybak M.J."/>
        </authorList>
    </citation>
    <scope>NUCLEOTIDE SEQUENCE</scope>
</reference>
<dbReference type="Proteomes" id="UP000831536">
    <property type="component" value="Segment"/>
</dbReference>
<proteinExistence type="predicted"/>